<evidence type="ECO:0000313" key="1">
    <source>
        <dbReference type="EMBL" id="MFC5005417.1"/>
    </source>
</evidence>
<gene>
    <name evidence="1" type="ORF">ACFPIJ_47260</name>
</gene>
<dbReference type="EMBL" id="JBHSIU010000073">
    <property type="protein sequence ID" value="MFC5005417.1"/>
    <property type="molecule type" value="Genomic_DNA"/>
</dbReference>
<reference evidence="2" key="1">
    <citation type="journal article" date="2019" name="Int. J. Syst. Evol. Microbiol.">
        <title>The Global Catalogue of Microorganisms (GCM) 10K type strain sequencing project: providing services to taxonomists for standard genome sequencing and annotation.</title>
        <authorList>
            <consortium name="The Broad Institute Genomics Platform"/>
            <consortium name="The Broad Institute Genome Sequencing Center for Infectious Disease"/>
            <person name="Wu L."/>
            <person name="Ma J."/>
        </authorList>
    </citation>
    <scope>NUCLEOTIDE SEQUENCE [LARGE SCALE GENOMIC DNA]</scope>
    <source>
        <strain evidence="2">CGMCC 4.7152</strain>
    </source>
</reference>
<name>A0ABV9WDB0_9ACTN</name>
<organism evidence="1 2">
    <name type="scientific">Dactylosporangium cerinum</name>
    <dbReference type="NCBI Taxonomy" id="1434730"/>
    <lineage>
        <taxon>Bacteria</taxon>
        <taxon>Bacillati</taxon>
        <taxon>Actinomycetota</taxon>
        <taxon>Actinomycetes</taxon>
        <taxon>Micromonosporales</taxon>
        <taxon>Micromonosporaceae</taxon>
        <taxon>Dactylosporangium</taxon>
    </lineage>
</organism>
<protein>
    <submittedName>
        <fullName evidence="1">Uncharacterized protein</fullName>
    </submittedName>
</protein>
<dbReference type="InterPro" id="IPR012334">
    <property type="entry name" value="Pectin_lyas_fold"/>
</dbReference>
<dbReference type="RefSeq" id="WP_380126056.1">
    <property type="nucleotide sequence ID" value="NZ_JBHSIU010000073.1"/>
</dbReference>
<dbReference type="Gene3D" id="2.160.20.10">
    <property type="entry name" value="Single-stranded right-handed beta-helix, Pectin lyase-like"/>
    <property type="match status" value="1"/>
</dbReference>
<dbReference type="Proteomes" id="UP001595912">
    <property type="component" value="Unassembled WGS sequence"/>
</dbReference>
<accession>A0ABV9WDB0</accession>
<evidence type="ECO:0000313" key="2">
    <source>
        <dbReference type="Proteomes" id="UP001595912"/>
    </source>
</evidence>
<comment type="caution">
    <text evidence="1">The sequence shown here is derived from an EMBL/GenBank/DDBJ whole genome shotgun (WGS) entry which is preliminary data.</text>
</comment>
<proteinExistence type="predicted"/>
<sequence>MSGFSWRDARFAEYGSAGAGAGAAVNGNRPQMSASTATQFTPTAYLASTDGWNPIH</sequence>
<keyword evidence="2" id="KW-1185">Reference proteome</keyword>